<dbReference type="InterPro" id="IPR027417">
    <property type="entry name" value="P-loop_NTPase"/>
</dbReference>
<protein>
    <recommendedName>
        <fullName evidence="1">G domain-containing protein</fullName>
    </recommendedName>
</protein>
<proteinExistence type="predicted"/>
<dbReference type="CDD" id="cd00267">
    <property type="entry name" value="ABC_ATPase"/>
    <property type="match status" value="1"/>
</dbReference>
<gene>
    <name evidence="2" type="ORF">PILCRDRAFT_810846</name>
</gene>
<dbReference type="STRING" id="765440.A0A0C3G5N0"/>
<evidence type="ECO:0000313" key="3">
    <source>
        <dbReference type="Proteomes" id="UP000054166"/>
    </source>
</evidence>
<dbReference type="AlphaFoldDB" id="A0A0C3G5N0"/>
<reference evidence="2 3" key="1">
    <citation type="submission" date="2014-04" db="EMBL/GenBank/DDBJ databases">
        <authorList>
            <consortium name="DOE Joint Genome Institute"/>
            <person name="Kuo A."/>
            <person name="Tarkka M."/>
            <person name="Buscot F."/>
            <person name="Kohler A."/>
            <person name="Nagy L.G."/>
            <person name="Floudas D."/>
            <person name="Copeland A."/>
            <person name="Barry K.W."/>
            <person name="Cichocki N."/>
            <person name="Veneault-Fourrey C."/>
            <person name="LaButti K."/>
            <person name="Lindquist E.A."/>
            <person name="Lipzen A."/>
            <person name="Lundell T."/>
            <person name="Morin E."/>
            <person name="Murat C."/>
            <person name="Sun H."/>
            <person name="Tunlid A."/>
            <person name="Henrissat B."/>
            <person name="Grigoriev I.V."/>
            <person name="Hibbett D.S."/>
            <person name="Martin F."/>
            <person name="Nordberg H.P."/>
            <person name="Cantor M.N."/>
            <person name="Hua S.X."/>
        </authorList>
    </citation>
    <scope>NUCLEOTIDE SEQUENCE [LARGE SCALE GENOMIC DNA]</scope>
    <source>
        <strain evidence="2 3">F 1598</strain>
    </source>
</reference>
<reference evidence="3" key="2">
    <citation type="submission" date="2015-01" db="EMBL/GenBank/DDBJ databases">
        <title>Evolutionary Origins and Diversification of the Mycorrhizal Mutualists.</title>
        <authorList>
            <consortium name="DOE Joint Genome Institute"/>
            <consortium name="Mycorrhizal Genomics Consortium"/>
            <person name="Kohler A."/>
            <person name="Kuo A."/>
            <person name="Nagy L.G."/>
            <person name="Floudas D."/>
            <person name="Copeland A."/>
            <person name="Barry K.W."/>
            <person name="Cichocki N."/>
            <person name="Veneault-Fourrey C."/>
            <person name="LaButti K."/>
            <person name="Lindquist E.A."/>
            <person name="Lipzen A."/>
            <person name="Lundell T."/>
            <person name="Morin E."/>
            <person name="Murat C."/>
            <person name="Riley R."/>
            <person name="Ohm R."/>
            <person name="Sun H."/>
            <person name="Tunlid A."/>
            <person name="Henrissat B."/>
            <person name="Grigoriev I.V."/>
            <person name="Hibbett D.S."/>
            <person name="Martin F."/>
        </authorList>
    </citation>
    <scope>NUCLEOTIDE SEQUENCE [LARGE SCALE GENOMIC DNA]</scope>
    <source>
        <strain evidence="3">F 1598</strain>
    </source>
</reference>
<dbReference type="InParanoid" id="A0A0C3G5N0"/>
<dbReference type="InterPro" id="IPR006073">
    <property type="entry name" value="GTP-bd"/>
</dbReference>
<dbReference type="HOGENOM" id="CLU_018003_8_1_1"/>
<feature type="domain" description="G" evidence="1">
    <location>
        <begin position="291"/>
        <end position="353"/>
    </location>
</feature>
<dbReference type="Gene3D" id="3.40.50.300">
    <property type="entry name" value="P-loop containing nucleotide triphosphate hydrolases"/>
    <property type="match status" value="2"/>
</dbReference>
<keyword evidence="3" id="KW-1185">Reference proteome</keyword>
<dbReference type="CDD" id="cd00882">
    <property type="entry name" value="Ras_like_GTPase"/>
    <property type="match status" value="1"/>
</dbReference>
<dbReference type="SUPFAM" id="SSF52540">
    <property type="entry name" value="P-loop containing nucleoside triphosphate hydrolases"/>
    <property type="match status" value="1"/>
</dbReference>
<organism evidence="2 3">
    <name type="scientific">Piloderma croceum (strain F 1598)</name>
    <dbReference type="NCBI Taxonomy" id="765440"/>
    <lineage>
        <taxon>Eukaryota</taxon>
        <taxon>Fungi</taxon>
        <taxon>Dikarya</taxon>
        <taxon>Basidiomycota</taxon>
        <taxon>Agaricomycotina</taxon>
        <taxon>Agaricomycetes</taxon>
        <taxon>Agaricomycetidae</taxon>
        <taxon>Atheliales</taxon>
        <taxon>Atheliaceae</taxon>
        <taxon>Piloderma</taxon>
    </lineage>
</organism>
<evidence type="ECO:0000259" key="1">
    <source>
        <dbReference type="Pfam" id="PF01926"/>
    </source>
</evidence>
<evidence type="ECO:0000313" key="2">
    <source>
        <dbReference type="EMBL" id="KIM91565.1"/>
    </source>
</evidence>
<name>A0A0C3G5N0_PILCF</name>
<dbReference type="GO" id="GO:0005525">
    <property type="term" value="F:GTP binding"/>
    <property type="evidence" value="ECO:0007669"/>
    <property type="project" value="InterPro"/>
</dbReference>
<dbReference type="OrthoDB" id="8954335at2759"/>
<accession>A0A0C3G5N0</accession>
<dbReference type="Proteomes" id="UP000054166">
    <property type="component" value="Unassembled WGS sequence"/>
</dbReference>
<dbReference type="Pfam" id="PF01926">
    <property type="entry name" value="MMR_HSR1"/>
    <property type="match status" value="1"/>
</dbReference>
<sequence length="554" mass="62937">MKNKVFIDGGLQVCGGRLYWATWSEDVILIDMDEEGLPSESDLWICSQNFSPRCLSVGSNLERLLGKTLSSCTFVDYCLGSRVLSDPHSVIGRSGAGKSSFISAAQTNHETADSGPKFRSDNGENVKCTYPNDMHGRKVVFSNIRAFSDKMKMRTEIEKLNTKFGKKPTVLGILYMHRSSDAWIMGSPLEHLKPLESLCGSDYPQKTVLVTTAWDEAEGLSREDTLRNEHWKPMLDKGSNIVRYEDTSESAWGIVNLLLCTDMAPQSREQVVNEKLELPKSQKLLEEVLIIAVIGPTGSGKTSFIDMMAGGNKSTSKKLHPSTTDLEIIKFQCLERCYLDIVLIDTPGFDDARMTDMRVIKMIANWLKQNYGGERMLDGVLNFHSDNQTRGLTTSRIFEVVCGEHPRNVFLMTGSQQEMELKEMHWKEIIEQGGSNTVRYDQTLDSAWDAIDHFVQTANSRFADLLQREMADTKNKLMTDHTSFDWGRLEKLVVKQQEMMQKIWTQSNQQQGKGLLYDNYEDLHIQLATIFTEMRTLKMPLGQYLLRIFNPPWN</sequence>
<dbReference type="EMBL" id="KN832971">
    <property type="protein sequence ID" value="KIM91565.1"/>
    <property type="molecule type" value="Genomic_DNA"/>
</dbReference>